<feature type="compositionally biased region" description="Polar residues" evidence="1">
    <location>
        <begin position="429"/>
        <end position="443"/>
    </location>
</feature>
<dbReference type="Proteomes" id="UP000326757">
    <property type="component" value="Unassembled WGS sequence"/>
</dbReference>
<gene>
    <name evidence="3" type="ORF">EYC80_000650</name>
</gene>
<dbReference type="AlphaFoldDB" id="A0A5N6KBD0"/>
<dbReference type="InterPro" id="IPR058348">
    <property type="entry name" value="DUF8035"/>
</dbReference>
<feature type="region of interest" description="Disordered" evidence="1">
    <location>
        <begin position="235"/>
        <end position="272"/>
    </location>
</feature>
<dbReference type="EMBL" id="VIGI01000005">
    <property type="protein sequence ID" value="KAB8300483.1"/>
    <property type="molecule type" value="Genomic_DNA"/>
</dbReference>
<feature type="region of interest" description="Disordered" evidence="1">
    <location>
        <begin position="405"/>
        <end position="452"/>
    </location>
</feature>
<keyword evidence="4" id="KW-1185">Reference proteome</keyword>
<name>A0A5N6KBD0_MONLA</name>
<protein>
    <recommendedName>
        <fullName evidence="2">DUF8035 domain-containing protein</fullName>
    </recommendedName>
</protein>
<organism evidence="3 4">
    <name type="scientific">Monilinia laxa</name>
    <name type="common">Brown rot fungus</name>
    <name type="synonym">Sclerotinia laxa</name>
    <dbReference type="NCBI Taxonomy" id="61186"/>
    <lineage>
        <taxon>Eukaryota</taxon>
        <taxon>Fungi</taxon>
        <taxon>Dikarya</taxon>
        <taxon>Ascomycota</taxon>
        <taxon>Pezizomycotina</taxon>
        <taxon>Leotiomycetes</taxon>
        <taxon>Helotiales</taxon>
        <taxon>Sclerotiniaceae</taxon>
        <taxon>Monilinia</taxon>
    </lineage>
</organism>
<feature type="compositionally biased region" description="Basic and acidic residues" evidence="1">
    <location>
        <begin position="299"/>
        <end position="317"/>
    </location>
</feature>
<feature type="region of interest" description="Disordered" evidence="1">
    <location>
        <begin position="379"/>
        <end position="398"/>
    </location>
</feature>
<feature type="compositionally biased region" description="Basic and acidic residues" evidence="1">
    <location>
        <begin position="758"/>
        <end position="783"/>
    </location>
</feature>
<comment type="caution">
    <text evidence="3">The sequence shown here is derived from an EMBL/GenBank/DDBJ whole genome shotgun (WGS) entry which is preliminary data.</text>
</comment>
<evidence type="ECO:0000313" key="4">
    <source>
        <dbReference type="Proteomes" id="UP000326757"/>
    </source>
</evidence>
<sequence>MSFGASPSDVIIAVTFCRELYRKCRSAGGEYDEISREVRGLHNVLKHLKSEVEDEDSLLNRDQSIWGRQLAPIIGDCDITLKQLDDLLLKHERLFNENGGRNGSSEALWDKMRFGSNEMDQLGGIRVKLISHKTSLTLFLDTIQLHENENEGIAKNLNVQGEQLDIILDKVDHIAAKISQRARTPITNYEDDDKEVWKQFRRELISEGFSNDVLQQHKDVLRAYIRQMELDGLLGEEPSRSQMPSPVSSHTKRCVGSTHSESSRGKSPFFDVVDTGDDFNKAKEIIQQEDNMKFPPSMKSERPRPESRLEPDFERKSIPIHRQLSPPLTPKISNIDFTERKWEKDTSGSESSDTSSKHRRISSSNSSIIQTSELLPFSATPQLLPPSSPSSHHSYPDESIRPVALRPKQSSDQGSSPRTSGVRFDLPVRQTSSKISSPATGTSPRPDATMPLKRLAPDLYGNEISPDAKWTKVKRSLISPEVLNQDGRRYEARPEFVAILGILTKEEIQNYASRSHILREERWRRHHQASIGPEQISRRERTSRTRRRRNSSASESLSCGSDTTSGSDSDSNEVRRPNKRRDPDEMDRRRHDREYRRRYQGERGDRKEESERRERTERKERDREPSDTFSSNPVPYPPQPQLFSSSPQSGSSNIPRPWNIPGSNQLPQGYPSPPYPQQQGYTQQPPYPMQGQQYPQGPPYPATQQYLSPQPYLPHTNPNTHSPSSPTYFPPSSSPCNRPYSHDYHPHRRRHHHSHHSRDRDRDRDLAYPDSHKSRDGGSRWRDHLTAAGLGGAAVGLLNVLSEAADGF</sequence>
<feature type="compositionally biased region" description="Polar residues" evidence="1">
    <location>
        <begin position="240"/>
        <end position="249"/>
    </location>
</feature>
<feature type="domain" description="DUF8035" evidence="2">
    <location>
        <begin position="467"/>
        <end position="521"/>
    </location>
</feature>
<feature type="region of interest" description="Disordered" evidence="1">
    <location>
        <begin position="525"/>
        <end position="783"/>
    </location>
</feature>
<proteinExistence type="predicted"/>
<reference evidence="3 4" key="1">
    <citation type="submission" date="2019-06" db="EMBL/GenBank/DDBJ databases">
        <title>Genome Sequence of the Brown Rot Fungal Pathogen Monilinia laxa.</title>
        <authorList>
            <person name="De Miccolis Angelini R.M."/>
            <person name="Landi L."/>
            <person name="Abate D."/>
            <person name="Pollastro S."/>
            <person name="Romanazzi G."/>
            <person name="Faretra F."/>
        </authorList>
    </citation>
    <scope>NUCLEOTIDE SEQUENCE [LARGE SCALE GENOMIC DNA]</scope>
    <source>
        <strain evidence="3 4">Mlax316</strain>
    </source>
</reference>
<feature type="compositionally biased region" description="Basic and acidic residues" evidence="1">
    <location>
        <begin position="572"/>
        <end position="626"/>
    </location>
</feature>
<dbReference type="PANTHER" id="PTHR42081">
    <property type="entry name" value="ZINC FINGER PROTEIN DHHC DOMAIN CONTAINING PROTEIN"/>
    <property type="match status" value="1"/>
</dbReference>
<evidence type="ECO:0000313" key="3">
    <source>
        <dbReference type="EMBL" id="KAB8300483.1"/>
    </source>
</evidence>
<feature type="compositionally biased region" description="Basic and acidic residues" evidence="1">
    <location>
        <begin position="337"/>
        <end position="347"/>
    </location>
</feature>
<feature type="compositionally biased region" description="Low complexity" evidence="1">
    <location>
        <begin position="641"/>
        <end position="655"/>
    </location>
</feature>
<accession>A0A5N6KBD0</accession>
<evidence type="ECO:0000256" key="1">
    <source>
        <dbReference type="SAM" id="MobiDB-lite"/>
    </source>
</evidence>
<feature type="compositionally biased region" description="Basic residues" evidence="1">
    <location>
        <begin position="745"/>
        <end position="757"/>
    </location>
</feature>
<dbReference type="OrthoDB" id="7464126at2759"/>
<dbReference type="Pfam" id="PF26118">
    <property type="entry name" value="DUF8035"/>
    <property type="match status" value="1"/>
</dbReference>
<feature type="compositionally biased region" description="Low complexity" evidence="1">
    <location>
        <begin position="677"/>
        <end position="695"/>
    </location>
</feature>
<feature type="region of interest" description="Disordered" evidence="1">
    <location>
        <begin position="285"/>
        <end position="367"/>
    </location>
</feature>
<feature type="compositionally biased region" description="Low complexity" evidence="1">
    <location>
        <begin position="551"/>
        <end position="569"/>
    </location>
</feature>
<feature type="compositionally biased region" description="Polar residues" evidence="1">
    <location>
        <begin position="408"/>
        <end position="419"/>
    </location>
</feature>
<dbReference type="PANTHER" id="PTHR42081:SF2">
    <property type="entry name" value="NIPPED-B-LIKE PROTEIN B"/>
    <property type="match status" value="1"/>
</dbReference>
<evidence type="ECO:0000259" key="2">
    <source>
        <dbReference type="Pfam" id="PF26118"/>
    </source>
</evidence>